<dbReference type="AlphaFoldDB" id="A0A2T0ATE7"/>
<evidence type="ECO:0000313" key="3">
    <source>
        <dbReference type="Proteomes" id="UP000238415"/>
    </source>
</evidence>
<gene>
    <name evidence="2" type="ORF">MOHU_11110</name>
</gene>
<evidence type="ECO:0000259" key="1">
    <source>
        <dbReference type="Pfam" id="PF09376"/>
    </source>
</evidence>
<accession>A0A2T0ATE7</accession>
<organism evidence="2 3">
    <name type="scientific">Neomoorella humiferrea</name>
    <dbReference type="NCBI Taxonomy" id="676965"/>
    <lineage>
        <taxon>Bacteria</taxon>
        <taxon>Bacillati</taxon>
        <taxon>Bacillota</taxon>
        <taxon>Clostridia</taxon>
        <taxon>Neomoorellales</taxon>
        <taxon>Neomoorellaceae</taxon>
        <taxon>Neomoorella</taxon>
    </lineage>
</organism>
<dbReference type="EMBL" id="PVXM01000017">
    <property type="protein sequence ID" value="PRR73698.1"/>
    <property type="molecule type" value="Genomic_DNA"/>
</dbReference>
<dbReference type="OrthoDB" id="63920at2"/>
<protein>
    <submittedName>
        <fullName evidence="2">NurA domain protein</fullName>
    </submittedName>
</protein>
<name>A0A2T0ATE7_9FIRM</name>
<sequence length="454" mass="50749">MPYESEHTSYIALSRIANSEKVQGFLGQCIVRPPEQRALADNAEGLTRVEGLHPECLPRFVVAIDGSSTRVPVENGFPGAEVGFVSIALVLLDLEQIKYLSEEKFPPPPRVDRTVRTGAGEFVLPGCNVHRRDDLDPKHSFRRQLFEALNDIRTVEEGESLLETYQALLEYKSYTRDAQCPYEDCKKEDRTLERKPGAYVCSCSLNRPLYSTDGLRIHEAFNPTGPSGEAYGEVMQVVERLLLVNFLRTLEQKGWLDSLSQIALIIDGPLAVFGHPAWLKDAITKELRRINEVVKKVTGFDLLLLGIEKSGAFMDHFIRLDTHVGGSPGLFPPGTALLLTDRYIKTHIVLSGSERPYGYQTYFGRKFFYKTRSGARIVGMTPFFREADADLSVARAEQFPRLGEVLALLDLLVSSRYPDALVPLVEAHARATIARGLGMRVLEELVRGLVCSHD</sequence>
<reference evidence="2 3" key="1">
    <citation type="submission" date="2018-03" db="EMBL/GenBank/DDBJ databases">
        <title>Genome sequence of Moorella humiferrea DSM 23265.</title>
        <authorList>
            <person name="Poehlein A."/>
            <person name="Daniel R."/>
        </authorList>
    </citation>
    <scope>NUCLEOTIDE SEQUENCE [LARGE SCALE GENOMIC DNA]</scope>
    <source>
        <strain evidence="2 3">DSM 23265</strain>
    </source>
</reference>
<dbReference type="InterPro" id="IPR018977">
    <property type="entry name" value="NurA_domain"/>
</dbReference>
<feature type="domain" description="NurA" evidence="1">
    <location>
        <begin position="61"/>
        <end position="432"/>
    </location>
</feature>
<keyword evidence="3" id="KW-1185">Reference proteome</keyword>
<evidence type="ECO:0000313" key="2">
    <source>
        <dbReference type="EMBL" id="PRR73698.1"/>
    </source>
</evidence>
<dbReference type="RefSeq" id="WP_106005105.1">
    <property type="nucleotide sequence ID" value="NZ_CP136419.1"/>
</dbReference>
<dbReference type="Proteomes" id="UP000238415">
    <property type="component" value="Unassembled WGS sequence"/>
</dbReference>
<comment type="caution">
    <text evidence="2">The sequence shown here is derived from an EMBL/GenBank/DDBJ whole genome shotgun (WGS) entry which is preliminary data.</text>
</comment>
<proteinExistence type="predicted"/>
<dbReference type="Pfam" id="PF09376">
    <property type="entry name" value="NurA"/>
    <property type="match status" value="1"/>
</dbReference>